<gene>
    <name evidence="1" type="ORF">B0I32_1116</name>
</gene>
<proteinExistence type="predicted"/>
<sequence>MPTTDAYLREKGARPRRELSILNPDPATIIPASDGNRDHLSRLLYVARSSISFSLATSSRARR</sequence>
<evidence type="ECO:0000313" key="1">
    <source>
        <dbReference type="EMBL" id="PRX63016.1"/>
    </source>
</evidence>
<organism evidence="1 2">
    <name type="scientific">Nonomuraea fuscirosea</name>
    <dbReference type="NCBI Taxonomy" id="1291556"/>
    <lineage>
        <taxon>Bacteria</taxon>
        <taxon>Bacillati</taxon>
        <taxon>Actinomycetota</taxon>
        <taxon>Actinomycetes</taxon>
        <taxon>Streptosporangiales</taxon>
        <taxon>Streptosporangiaceae</taxon>
        <taxon>Nonomuraea</taxon>
    </lineage>
</organism>
<dbReference type="Proteomes" id="UP000238312">
    <property type="component" value="Unassembled WGS sequence"/>
</dbReference>
<accession>A0A2T0MVN5</accession>
<dbReference type="AlphaFoldDB" id="A0A2T0MVN5"/>
<keyword evidence="2" id="KW-1185">Reference proteome</keyword>
<comment type="caution">
    <text evidence="1">The sequence shown here is derived from an EMBL/GenBank/DDBJ whole genome shotgun (WGS) entry which is preliminary data.</text>
</comment>
<name>A0A2T0MVN5_9ACTN</name>
<reference evidence="1 2" key="1">
    <citation type="submission" date="2018-03" db="EMBL/GenBank/DDBJ databases">
        <title>Genomic Encyclopedia of Type Strains, Phase III (KMG-III): the genomes of soil and plant-associated and newly described type strains.</title>
        <authorList>
            <person name="Whitman W."/>
        </authorList>
    </citation>
    <scope>NUCLEOTIDE SEQUENCE [LARGE SCALE GENOMIC DNA]</scope>
    <source>
        <strain evidence="1 2">CGMCC 4.7104</strain>
    </source>
</reference>
<dbReference type="EMBL" id="PVNG01000011">
    <property type="protein sequence ID" value="PRX63016.1"/>
    <property type="molecule type" value="Genomic_DNA"/>
</dbReference>
<protein>
    <submittedName>
        <fullName evidence="1">Uncharacterized protein</fullName>
    </submittedName>
</protein>
<evidence type="ECO:0000313" key="2">
    <source>
        <dbReference type="Proteomes" id="UP000238312"/>
    </source>
</evidence>